<dbReference type="PANTHER" id="PTHR12526:SF629">
    <property type="entry name" value="TEICHURONIC ACID BIOSYNTHESIS GLYCOSYLTRANSFERASE TUAH-RELATED"/>
    <property type="match status" value="1"/>
</dbReference>
<dbReference type="EMBL" id="DF238840">
    <property type="protein sequence ID" value="GAF26380.1"/>
    <property type="molecule type" value="Genomic_DNA"/>
</dbReference>
<dbReference type="CDD" id="cd03794">
    <property type="entry name" value="GT4_WbuB-like"/>
    <property type="match status" value="1"/>
</dbReference>
<keyword evidence="2 4" id="KW-0808">Transferase</keyword>
<organism evidence="4">
    <name type="scientific">Moorella thermoacetica Y72</name>
    <dbReference type="NCBI Taxonomy" id="1325331"/>
    <lineage>
        <taxon>Bacteria</taxon>
        <taxon>Bacillati</taxon>
        <taxon>Bacillota</taxon>
        <taxon>Clostridia</taxon>
        <taxon>Neomoorellales</taxon>
        <taxon>Neomoorellaceae</taxon>
        <taxon>Neomoorella</taxon>
    </lineage>
</organism>
<evidence type="ECO:0000256" key="1">
    <source>
        <dbReference type="ARBA" id="ARBA00022676"/>
    </source>
</evidence>
<dbReference type="AlphaFoldDB" id="A0A0S6UFY6"/>
<dbReference type="SUPFAM" id="SSF53756">
    <property type="entry name" value="UDP-Glycosyltransferase/glycogen phosphorylase"/>
    <property type="match status" value="1"/>
</dbReference>
<dbReference type="GO" id="GO:0016757">
    <property type="term" value="F:glycosyltransferase activity"/>
    <property type="evidence" value="ECO:0007669"/>
    <property type="project" value="UniProtKB-KW"/>
</dbReference>
<reference evidence="4" key="1">
    <citation type="journal article" date="2014" name="Gene">
        <title>Genome-guided analysis of transformation efficiency and carbon dioxide assimilation by Moorella thermoacetica Y72.</title>
        <authorList>
            <person name="Tsukahara K."/>
            <person name="Kita A."/>
            <person name="Nakashimada Y."/>
            <person name="Hoshino T."/>
            <person name="Murakami K."/>
        </authorList>
    </citation>
    <scope>NUCLEOTIDE SEQUENCE [LARGE SCALE GENOMIC DNA]</scope>
    <source>
        <strain evidence="4">Y72</strain>
    </source>
</reference>
<feature type="domain" description="Glycosyltransferase subfamily 4-like N-terminal" evidence="3">
    <location>
        <begin position="23"/>
        <end position="182"/>
    </location>
</feature>
<gene>
    <name evidence="4" type="ORF">MTY_1720</name>
</gene>
<sequence>MNGLCSQRVLICRSNPVAPDPRVEKLAEALCQANYKVLVLAWDRTGKLPREEERFGYRLIRFSHASPYGLGLKNIFNLVSWQVFLLRRLIQEGRSAVILHACDFDTLLPCLLGKALWGKRIIYDIFDFYADSRRTIPSLMRKLLRILELRALEWADAVILADETRREQITRAKTRRVITIYNSPLDVLGFLKRNGPPQRLAELHLVYVGLLQVERGLLEIMNVLSRHPEWHLDLAGFGGGDEECILGLARLLPNVTWHGRIPYKQAMELSYAADVLIATYDPTIPNHRYSSPNKVFEAMMLAKPVVVARSTGIDSLVEEINCGLVVPYGDVAALEAALIRLARDPAIRQRLGENGRRAYEEKYSWNLMRERLLALYRELSF</sequence>
<dbReference type="InterPro" id="IPR028098">
    <property type="entry name" value="Glyco_trans_4-like_N"/>
</dbReference>
<accession>A0A0S6UFY6</accession>
<name>A0A0S6UFY6_NEOTH</name>
<dbReference type="Proteomes" id="UP000063718">
    <property type="component" value="Unassembled WGS sequence"/>
</dbReference>
<proteinExistence type="predicted"/>
<evidence type="ECO:0000313" key="4">
    <source>
        <dbReference type="EMBL" id="GAF26380.1"/>
    </source>
</evidence>
<protein>
    <submittedName>
        <fullName evidence="4">Glycosyltransferase</fullName>
    </submittedName>
</protein>
<dbReference type="Pfam" id="PF13439">
    <property type="entry name" value="Glyco_transf_4"/>
    <property type="match status" value="1"/>
</dbReference>
<dbReference type="PANTHER" id="PTHR12526">
    <property type="entry name" value="GLYCOSYLTRANSFERASE"/>
    <property type="match status" value="1"/>
</dbReference>
<dbReference type="Gene3D" id="3.40.50.2000">
    <property type="entry name" value="Glycogen Phosphorylase B"/>
    <property type="match status" value="2"/>
</dbReference>
<evidence type="ECO:0000256" key="2">
    <source>
        <dbReference type="ARBA" id="ARBA00022679"/>
    </source>
</evidence>
<keyword evidence="1" id="KW-0328">Glycosyltransferase</keyword>
<evidence type="ECO:0000259" key="3">
    <source>
        <dbReference type="Pfam" id="PF13439"/>
    </source>
</evidence>
<dbReference type="Pfam" id="PF13692">
    <property type="entry name" value="Glyco_trans_1_4"/>
    <property type="match status" value="1"/>
</dbReference>
<dbReference type="RefSeq" id="WP_025774094.1">
    <property type="nucleotide sequence ID" value="NZ_DF238840.1"/>
</dbReference>